<dbReference type="OMA" id="HPKENHF"/>
<dbReference type="Xenbase" id="XB-GENE-5732281">
    <property type="gene designation" value="XB5732280"/>
</dbReference>
<evidence type="ECO:0000313" key="6">
    <source>
        <dbReference type="RefSeq" id="XP_031755724.1"/>
    </source>
</evidence>
<proteinExistence type="inferred from homology"/>
<reference evidence="6" key="3">
    <citation type="submission" date="2025-04" db="UniProtKB">
        <authorList>
            <consortium name="RefSeq"/>
        </authorList>
    </citation>
    <scope>IDENTIFICATION</scope>
    <source>
        <strain evidence="6">Nigerian</strain>
        <tissue evidence="6">Liver and blood</tissue>
    </source>
</reference>
<evidence type="ECO:0000259" key="3">
    <source>
        <dbReference type="Pfam" id="PF21388"/>
    </source>
</evidence>
<reference evidence="4" key="1">
    <citation type="journal article" date="2010" name="Science">
        <title>The genome of the Western clawed frog Xenopus tropicalis.</title>
        <authorList>
            <person name="Hellsten U."/>
            <person name="Harland R.M."/>
            <person name="Gilchrist M.J."/>
            <person name="Hendrix D."/>
            <person name="Jurka J."/>
            <person name="Kapitonov V."/>
            <person name="Ovcharenko I."/>
            <person name="Putnam N.H."/>
            <person name="Shu S."/>
            <person name="Taher L."/>
            <person name="Blitz I.L."/>
            <person name="Blumberg B."/>
            <person name="Dichmann D.S."/>
            <person name="Dubchak I."/>
            <person name="Amaya E."/>
            <person name="Detter J.C."/>
            <person name="Fletcher R."/>
            <person name="Gerhard D.S."/>
            <person name="Goodstein D."/>
            <person name="Graves T."/>
            <person name="Grigoriev I.V."/>
            <person name="Grimwood J."/>
            <person name="Kawashima T."/>
            <person name="Lindquist E."/>
            <person name="Lucas S.M."/>
            <person name="Mead P.E."/>
            <person name="Mitros T."/>
            <person name="Ogino H."/>
            <person name="Ohta Y."/>
            <person name="Poliakov A.V."/>
            <person name="Pollet N."/>
            <person name="Robert J."/>
            <person name="Salamov A."/>
            <person name="Sater A.K."/>
            <person name="Schmutz J."/>
            <person name="Terry A."/>
            <person name="Vize P.D."/>
            <person name="Warren W.C."/>
            <person name="Wells D."/>
            <person name="Wills A."/>
            <person name="Wilson R.K."/>
            <person name="Zimmerman L.B."/>
            <person name="Zorn A.M."/>
            <person name="Grainger R."/>
            <person name="Grammer T."/>
            <person name="Khokha M.K."/>
            <person name="Richardson P.M."/>
            <person name="Rokhsar D.S."/>
        </authorList>
    </citation>
    <scope>NUCLEOTIDE SEQUENCE [LARGE SCALE GENOMIC DNA]</scope>
    <source>
        <strain evidence="4">Nigerian</strain>
    </source>
</reference>
<protein>
    <submittedName>
        <fullName evidence="4">Uncharacterized XB5732280</fullName>
    </submittedName>
    <submittedName>
        <fullName evidence="6">Uncharacterized protein LOC100145743 isoform X1</fullName>
    </submittedName>
</protein>
<dbReference type="Ensembl" id="ENSXETT00000063971">
    <property type="protein sequence ID" value="ENSXETP00000063197"/>
    <property type="gene ID" value="ENSXETG00000030945"/>
</dbReference>
<evidence type="ECO:0000313" key="4">
    <source>
        <dbReference type="Ensembl" id="ENSXETP00000063197"/>
    </source>
</evidence>
<dbReference type="PANTHER" id="PTHR15326">
    <property type="entry name" value="SPERMATOGENESIS-ASSOCIATED PROTEIN 2/TAMOZHENNIC"/>
    <property type="match status" value="1"/>
</dbReference>
<dbReference type="PANTHER" id="PTHR15326:SF9">
    <property type="entry name" value="SPERMATOGENESIS-ASSOCIATED PROTEIN 2"/>
    <property type="match status" value="1"/>
</dbReference>
<organism evidence="4">
    <name type="scientific">Xenopus tropicalis</name>
    <name type="common">Western clawed frog</name>
    <name type="synonym">Silurana tropicalis</name>
    <dbReference type="NCBI Taxonomy" id="8364"/>
    <lineage>
        <taxon>Eukaryota</taxon>
        <taxon>Metazoa</taxon>
        <taxon>Chordata</taxon>
        <taxon>Craniata</taxon>
        <taxon>Vertebrata</taxon>
        <taxon>Euteleostomi</taxon>
        <taxon>Amphibia</taxon>
        <taxon>Batrachia</taxon>
        <taxon>Anura</taxon>
        <taxon>Pipoidea</taxon>
        <taxon>Pipidae</taxon>
        <taxon>Xenopodinae</taxon>
        <taxon>Xenopus</taxon>
        <taxon>Silurana</taxon>
    </lineage>
</organism>
<evidence type="ECO:0000313" key="7">
    <source>
        <dbReference type="Xenbase" id="XB-GENE-5732281"/>
    </source>
</evidence>
<dbReference type="Gene3D" id="1.20.58.2190">
    <property type="match status" value="1"/>
</dbReference>
<reference evidence="4" key="2">
    <citation type="submission" date="2020-05" db="UniProtKB">
        <authorList>
            <consortium name="Ensembl"/>
        </authorList>
    </citation>
    <scope>IDENTIFICATION</scope>
</reference>
<feature type="domain" description="Spermatogenesis-associated protein 2 PUB-like" evidence="3">
    <location>
        <begin position="70"/>
        <end position="171"/>
    </location>
</feature>
<dbReference type="AlphaFoldDB" id="A0A6I8Q209"/>
<evidence type="ECO:0000256" key="1">
    <source>
        <dbReference type="ARBA" id="ARBA00038142"/>
    </source>
</evidence>
<feature type="region of interest" description="Disordered" evidence="2">
    <location>
        <begin position="377"/>
        <end position="410"/>
    </location>
</feature>
<dbReference type="Proteomes" id="UP000008143">
    <property type="component" value="Chromosome 4"/>
</dbReference>
<keyword evidence="5" id="KW-1185">Reference proteome</keyword>
<gene>
    <name evidence="4 7" type="primary">XB5732280</name>
    <name evidence="6" type="synonym">LOC100145743</name>
</gene>
<dbReference type="AGR" id="Xenbase:XB-GENE-5732281"/>
<dbReference type="RefSeq" id="XP_031755724.1">
    <property type="nucleotide sequence ID" value="XM_031899864.1"/>
</dbReference>
<dbReference type="Pfam" id="PF21388">
    <property type="entry name" value="SPATA2_PUB-like"/>
    <property type="match status" value="1"/>
</dbReference>
<dbReference type="GO" id="GO:0005737">
    <property type="term" value="C:cytoplasm"/>
    <property type="evidence" value="ECO:0000318"/>
    <property type="project" value="GO_Central"/>
</dbReference>
<evidence type="ECO:0000256" key="2">
    <source>
        <dbReference type="SAM" id="MobiDB-lite"/>
    </source>
</evidence>
<dbReference type="InterPro" id="IPR048839">
    <property type="entry name" value="SPATA2_PUB-like"/>
</dbReference>
<evidence type="ECO:0000313" key="5">
    <source>
        <dbReference type="Proteomes" id="UP000008143"/>
    </source>
</evidence>
<name>A0A6I8Q209_XENTR</name>
<dbReference type="OrthoDB" id="9837000at2759"/>
<dbReference type="GeneTree" id="ENSGT00530000063956"/>
<comment type="similarity">
    <text evidence="1">Belongs to the SPATA2 family.</text>
</comment>
<feature type="compositionally biased region" description="Polar residues" evidence="2">
    <location>
        <begin position="381"/>
        <end position="409"/>
    </location>
</feature>
<accession>A0A6I8Q209</accession>
<sequence>MKVSAERQEQYREFVSYYERKSREGNVALYETMDSKGDCRIQSGSILTAWLGCPYLQVLRENNMGAGQWASVLRGLMKGFAILELICVNLFLYPWRKEIRTLKKFTGNFVYFVAPVIPEHMVTQILQRVGYTVVTETEYICGGIVNSEEAKQTAFELFLCRTQCEILKRLIQEGRMDHVQLFVNYEDSGEIKAEPDHEKVLQTSAGKVETTELDFNHTEDKTVMPSDSKTHKDFSSDSVYFYSNCAESAEFLNQYSDLILAQEPILPKHIKQSCTKTKEKSIDRLVKPVCEESNTSDILTQVKRSNAFHIDPNHITASRQVVQETVTDSGSESNEIITCTQDLTKKESNHPERLVNKLKLENMIDESLAYPIEETLPPNVESASSNETKNCSPNTYSMSQIREPPSSTYIPPGGAERQCAKIIHMHPKENHFQAPSPEDTLMIDQSLFKMNIDPKEDFVLITRRENV</sequence>
<dbReference type="Bgee" id="ENSXETG00000030945">
    <property type="expression patterns" value="Expressed in liver and 14 other cell types or tissues"/>
</dbReference>